<sequence>MGVSEDDPRLAKCGYAKLQGEGVEFYVRKYEVTMGRRSKSTQLDVVLGDNMNISRKHACIRFNFEKGYFELVVLGKNGVTVRGVLHTPSSAPLELHSQDFVSMGDRGFYFLLPKDVSRLGPPSAKRPRLSADSLAGGPPPAPTANGAPDHAPAPAIARPKSAGPDSGSQASPKLTPASSDRSDLEYDDVSHSPEGGELVVSGTGMGAGEGGAGPSGPEPGREADAVGSPPLVFTGGASGVMQTAQLYHPGGGGHFG</sequence>
<dbReference type="EMBL" id="CAJHUC010002070">
    <property type="protein sequence ID" value="CAD7703127.1"/>
    <property type="molecule type" value="Genomic_DNA"/>
</dbReference>
<name>A0A8S1JCG9_9CHLO</name>
<dbReference type="InterPro" id="IPR008984">
    <property type="entry name" value="SMAD_FHA_dom_sf"/>
</dbReference>
<feature type="region of interest" description="Disordered" evidence="2">
    <location>
        <begin position="120"/>
        <end position="236"/>
    </location>
</feature>
<dbReference type="Gene3D" id="2.60.200.20">
    <property type="match status" value="1"/>
</dbReference>
<feature type="compositionally biased region" description="Polar residues" evidence="2">
    <location>
        <begin position="166"/>
        <end position="179"/>
    </location>
</feature>
<protein>
    <recommendedName>
        <fullName evidence="3">FHA domain-containing protein</fullName>
    </recommendedName>
</protein>
<reference evidence="4" key="1">
    <citation type="submission" date="2020-12" db="EMBL/GenBank/DDBJ databases">
        <authorList>
            <person name="Iha C."/>
        </authorList>
    </citation>
    <scope>NUCLEOTIDE SEQUENCE</scope>
</reference>
<dbReference type="PROSITE" id="PS50006">
    <property type="entry name" value="FHA_DOMAIN"/>
    <property type="match status" value="1"/>
</dbReference>
<dbReference type="InterPro" id="IPR000253">
    <property type="entry name" value="FHA_dom"/>
</dbReference>
<organism evidence="4 5">
    <name type="scientific">Ostreobium quekettii</name>
    <dbReference type="NCBI Taxonomy" id="121088"/>
    <lineage>
        <taxon>Eukaryota</taxon>
        <taxon>Viridiplantae</taxon>
        <taxon>Chlorophyta</taxon>
        <taxon>core chlorophytes</taxon>
        <taxon>Ulvophyceae</taxon>
        <taxon>TCBD clade</taxon>
        <taxon>Bryopsidales</taxon>
        <taxon>Ostreobineae</taxon>
        <taxon>Ostreobiaceae</taxon>
        <taxon>Ostreobium</taxon>
    </lineage>
</organism>
<dbReference type="SMART" id="SM00240">
    <property type="entry name" value="FHA"/>
    <property type="match status" value="1"/>
</dbReference>
<evidence type="ECO:0000256" key="2">
    <source>
        <dbReference type="SAM" id="MobiDB-lite"/>
    </source>
</evidence>
<proteinExistence type="predicted"/>
<gene>
    <name evidence="4" type="ORF">OSTQU699_LOCUS8484</name>
</gene>
<dbReference type="GO" id="GO:0005634">
    <property type="term" value="C:nucleus"/>
    <property type="evidence" value="ECO:0007669"/>
    <property type="project" value="TreeGrafter"/>
</dbReference>
<dbReference type="GO" id="GO:0043565">
    <property type="term" value="F:sequence-specific DNA binding"/>
    <property type="evidence" value="ECO:0007669"/>
    <property type="project" value="TreeGrafter"/>
</dbReference>
<dbReference type="SUPFAM" id="SSF49879">
    <property type="entry name" value="SMAD/FHA domain"/>
    <property type="match status" value="1"/>
</dbReference>
<dbReference type="InterPro" id="IPR045178">
    <property type="entry name" value="Fhl1/FHA1"/>
</dbReference>
<dbReference type="OrthoDB" id="691130at2759"/>
<keyword evidence="1" id="KW-0539">Nucleus</keyword>
<feature type="compositionally biased region" description="Basic and acidic residues" evidence="2">
    <location>
        <begin position="180"/>
        <end position="191"/>
    </location>
</feature>
<accession>A0A8S1JCG9</accession>
<dbReference type="AlphaFoldDB" id="A0A8S1JCG9"/>
<dbReference type="Pfam" id="PF00498">
    <property type="entry name" value="FHA"/>
    <property type="match status" value="1"/>
</dbReference>
<evidence type="ECO:0000256" key="1">
    <source>
        <dbReference type="ARBA" id="ARBA00023242"/>
    </source>
</evidence>
<comment type="caution">
    <text evidence="4">The sequence shown here is derived from an EMBL/GenBank/DDBJ whole genome shotgun (WGS) entry which is preliminary data.</text>
</comment>
<evidence type="ECO:0000259" key="3">
    <source>
        <dbReference type="PROSITE" id="PS50006"/>
    </source>
</evidence>
<dbReference type="CDD" id="cd22701">
    <property type="entry name" value="FHA_FKH1-like"/>
    <property type="match status" value="1"/>
</dbReference>
<feature type="domain" description="FHA" evidence="3">
    <location>
        <begin position="32"/>
        <end position="86"/>
    </location>
</feature>
<keyword evidence="5" id="KW-1185">Reference proteome</keyword>
<dbReference type="Proteomes" id="UP000708148">
    <property type="component" value="Unassembled WGS sequence"/>
</dbReference>
<evidence type="ECO:0000313" key="5">
    <source>
        <dbReference type="Proteomes" id="UP000708148"/>
    </source>
</evidence>
<feature type="compositionally biased region" description="Gly residues" evidence="2">
    <location>
        <begin position="203"/>
        <end position="214"/>
    </location>
</feature>
<evidence type="ECO:0000313" key="4">
    <source>
        <dbReference type="EMBL" id="CAD7703127.1"/>
    </source>
</evidence>
<dbReference type="PANTHER" id="PTHR21712">
    <property type="entry name" value="PRE-RRNA-PROCESSING PROTEIN FHL1"/>
    <property type="match status" value="1"/>
</dbReference>
<dbReference type="GO" id="GO:0060962">
    <property type="term" value="P:regulation of ribosomal protein gene transcription by RNA polymerase II"/>
    <property type="evidence" value="ECO:0007669"/>
    <property type="project" value="InterPro"/>
</dbReference>
<dbReference type="PANTHER" id="PTHR21712:SF29">
    <property type="entry name" value="PRE-RRNA-PROCESSING PROTEIN FHL1"/>
    <property type="match status" value="1"/>
</dbReference>